<evidence type="ECO:0000256" key="3">
    <source>
        <dbReference type="ARBA" id="ARBA00022692"/>
    </source>
</evidence>
<evidence type="ECO:0000256" key="5">
    <source>
        <dbReference type="ARBA" id="ARBA00023136"/>
    </source>
</evidence>
<dbReference type="EMBL" id="CP001145">
    <property type="protein sequence ID" value="ACI16959.1"/>
    <property type="molecule type" value="Genomic_DNA"/>
</dbReference>
<dbReference type="PANTHER" id="PTHR42920">
    <property type="entry name" value="OS03G0707200 PROTEIN-RELATED"/>
    <property type="match status" value="1"/>
</dbReference>
<protein>
    <submittedName>
        <fullName evidence="8">Permease, drug/metabolite transporter (DMT) superfamily, putative</fullName>
    </submittedName>
</protein>
<feature type="domain" description="EamA" evidence="7">
    <location>
        <begin position="9"/>
        <end position="134"/>
    </location>
</feature>
<evidence type="ECO:0000313" key="9">
    <source>
        <dbReference type="Proteomes" id="UP000001732"/>
    </source>
</evidence>
<reference evidence="9" key="1">
    <citation type="submission" date="2008-08" db="EMBL/GenBank/DDBJ databases">
        <title>The complete genome sequence of Coprothermobacter proteolyticus strain ATCC 5245 / DSM 5265 / BT.</title>
        <authorList>
            <person name="Dodson R.J."/>
            <person name="Durkin A.S."/>
            <person name="Wu M."/>
            <person name="Eisen J."/>
            <person name="Sutton G."/>
        </authorList>
    </citation>
    <scope>NUCLEOTIDE SEQUENCE [LARGE SCALE GENOMIC DNA]</scope>
    <source>
        <strain evidence="9">ATCC 35245 / DSM 5265 / OCM 4 / BT</strain>
    </source>
</reference>
<feature type="transmembrane region" description="Helical" evidence="6">
    <location>
        <begin position="9"/>
        <end position="28"/>
    </location>
</feature>
<dbReference type="InterPro" id="IPR037185">
    <property type="entry name" value="EmrE-like"/>
</dbReference>
<organism evidence="8 9">
    <name type="scientific">Coprothermobacter proteolyticus (strain ATCC 35245 / DSM 5265 / OCM 4 / BT)</name>
    <dbReference type="NCBI Taxonomy" id="309798"/>
    <lineage>
        <taxon>Bacteria</taxon>
        <taxon>Pseudomonadati</taxon>
        <taxon>Coprothermobacterota</taxon>
        <taxon>Coprothermobacteria</taxon>
        <taxon>Coprothermobacterales</taxon>
        <taxon>Coprothermobacteraceae</taxon>
        <taxon>Coprothermobacter</taxon>
    </lineage>
</organism>
<evidence type="ECO:0000256" key="6">
    <source>
        <dbReference type="SAM" id="Phobius"/>
    </source>
</evidence>
<gene>
    <name evidence="8" type="ordered locus">COPRO5265_0188</name>
</gene>
<evidence type="ECO:0000313" key="8">
    <source>
        <dbReference type="EMBL" id="ACI16959.1"/>
    </source>
</evidence>
<keyword evidence="2" id="KW-1003">Cell membrane</keyword>
<dbReference type="InterPro" id="IPR051258">
    <property type="entry name" value="Diverse_Substrate_Transporter"/>
</dbReference>
<dbReference type="OrthoDB" id="9804865at2"/>
<evidence type="ECO:0000259" key="7">
    <source>
        <dbReference type="Pfam" id="PF00892"/>
    </source>
</evidence>
<dbReference type="STRING" id="309798.COPRO5265_0188"/>
<dbReference type="GO" id="GO:0005886">
    <property type="term" value="C:plasma membrane"/>
    <property type="evidence" value="ECO:0007669"/>
    <property type="project" value="UniProtKB-SubCell"/>
</dbReference>
<dbReference type="Pfam" id="PF00892">
    <property type="entry name" value="EamA"/>
    <property type="match status" value="2"/>
</dbReference>
<feature type="transmembrane region" description="Helical" evidence="6">
    <location>
        <begin position="256"/>
        <end position="275"/>
    </location>
</feature>
<dbReference type="AlphaFoldDB" id="B5Y712"/>
<proteinExistence type="predicted"/>
<evidence type="ECO:0000256" key="1">
    <source>
        <dbReference type="ARBA" id="ARBA00004651"/>
    </source>
</evidence>
<dbReference type="InterPro" id="IPR000620">
    <property type="entry name" value="EamA_dom"/>
</dbReference>
<dbReference type="eggNOG" id="COG0697">
    <property type="taxonomic scope" value="Bacteria"/>
</dbReference>
<sequence length="285" mass="31829">MSRKSQDTLGYIYLIATTFFWGTTFVFSKEVLNYLDPFSYLFWRYVIAFIPLIPFIRIRKKDMLDGFWLSITNAIALITQFVALTTINASTAAFIVSLSIPLTPLLEMLWLKKRQSSTVTLGQIVSVVGFLALSYVPGEKFSVSIGAFLMLISALAYTVQFVLIPTLHIENQLNTSAYMIGFTALWSLPFTRSFSIPRGVLSPLLYLALVATTLTIWLQLQGQKNVSATTAAYIFAFEPIFAYLFAHFTVGENLTTFGNIGALLIFLSALLVQYGEYRTSKANGS</sequence>
<name>B5Y712_COPPD</name>
<feature type="transmembrane region" description="Helical" evidence="6">
    <location>
        <begin position="40"/>
        <end position="58"/>
    </location>
</feature>
<evidence type="ECO:0000256" key="4">
    <source>
        <dbReference type="ARBA" id="ARBA00022989"/>
    </source>
</evidence>
<keyword evidence="9" id="KW-1185">Reference proteome</keyword>
<feature type="transmembrane region" description="Helical" evidence="6">
    <location>
        <begin position="118"/>
        <end position="137"/>
    </location>
</feature>
<comment type="subcellular location">
    <subcellularLocation>
        <location evidence="1">Cell membrane</location>
        <topology evidence="1">Multi-pass membrane protein</topology>
    </subcellularLocation>
</comment>
<feature type="transmembrane region" description="Helical" evidence="6">
    <location>
        <begin position="230"/>
        <end position="250"/>
    </location>
</feature>
<dbReference type="Proteomes" id="UP000001732">
    <property type="component" value="Chromosome"/>
</dbReference>
<evidence type="ECO:0000256" key="2">
    <source>
        <dbReference type="ARBA" id="ARBA00022475"/>
    </source>
</evidence>
<keyword evidence="3 6" id="KW-0812">Transmembrane</keyword>
<reference evidence="8 9" key="2">
    <citation type="journal article" date="2014" name="Genome Announc.">
        <title>Complete Genome Sequence of Coprothermobacter proteolyticus DSM 5265.</title>
        <authorList>
            <person name="Alexiev A."/>
            <person name="Coil D.A."/>
            <person name="Badger J.H."/>
            <person name="Enticknap J."/>
            <person name="Ward N."/>
            <person name="Robb F.T."/>
            <person name="Eisen J.A."/>
        </authorList>
    </citation>
    <scope>NUCLEOTIDE SEQUENCE [LARGE SCALE GENOMIC DNA]</scope>
    <source>
        <strain evidence="9">ATCC 35245 / DSM 5265 / OCM 4 / BT</strain>
    </source>
</reference>
<keyword evidence="5 6" id="KW-0472">Membrane</keyword>
<accession>B5Y712</accession>
<feature type="transmembrane region" description="Helical" evidence="6">
    <location>
        <begin position="143"/>
        <end position="164"/>
    </location>
</feature>
<dbReference type="KEGG" id="cpo:COPRO5265_0188"/>
<feature type="transmembrane region" description="Helical" evidence="6">
    <location>
        <begin position="200"/>
        <end position="218"/>
    </location>
</feature>
<dbReference type="PANTHER" id="PTHR42920:SF5">
    <property type="entry name" value="EAMA DOMAIN-CONTAINING PROTEIN"/>
    <property type="match status" value="1"/>
</dbReference>
<dbReference type="RefSeq" id="WP_012543611.1">
    <property type="nucleotide sequence ID" value="NC_011295.1"/>
</dbReference>
<keyword evidence="4 6" id="KW-1133">Transmembrane helix</keyword>
<feature type="domain" description="EamA" evidence="7">
    <location>
        <begin position="145"/>
        <end position="272"/>
    </location>
</feature>
<dbReference type="HOGENOM" id="CLU_033863_4_2_9"/>
<dbReference type="SUPFAM" id="SSF103481">
    <property type="entry name" value="Multidrug resistance efflux transporter EmrE"/>
    <property type="match status" value="2"/>
</dbReference>